<dbReference type="GO" id="GO:0016020">
    <property type="term" value="C:membrane"/>
    <property type="evidence" value="ECO:0007669"/>
    <property type="project" value="UniProtKB-SubCell"/>
</dbReference>
<dbReference type="Gene3D" id="1.20.1510.10">
    <property type="entry name" value="Cation efflux protein transmembrane domain"/>
    <property type="match status" value="1"/>
</dbReference>
<dbReference type="PANTHER" id="PTHR45820">
    <property type="entry name" value="FI23527P1"/>
    <property type="match status" value="1"/>
</dbReference>
<dbReference type="SUPFAM" id="SSF160240">
    <property type="entry name" value="Cation efflux protein cytoplasmic domain-like"/>
    <property type="match status" value="1"/>
</dbReference>
<dbReference type="InterPro" id="IPR058533">
    <property type="entry name" value="Cation_efflux_TM"/>
</dbReference>
<feature type="domain" description="Cation efflux protein transmembrane" evidence="9">
    <location>
        <begin position="63"/>
        <end position="291"/>
    </location>
</feature>
<dbReference type="NCBIfam" id="TIGR01297">
    <property type="entry name" value="CDF"/>
    <property type="match status" value="1"/>
</dbReference>
<evidence type="ECO:0000256" key="5">
    <source>
        <dbReference type="ARBA" id="ARBA00022833"/>
    </source>
</evidence>
<dbReference type="EMBL" id="LZYO01000100">
    <property type="protein sequence ID" value="ODH34739.1"/>
    <property type="molecule type" value="Genomic_DNA"/>
</dbReference>
<dbReference type="PANTHER" id="PTHR45820:SF5">
    <property type="entry name" value="DIFFUSION FACILITATOR FAMILY METAL ION TRANSPORTER, PUTATIVE-RELATED"/>
    <property type="match status" value="1"/>
</dbReference>
<dbReference type="VEuPathDB" id="FungiDB:PADG_08196"/>
<dbReference type="InterPro" id="IPR036837">
    <property type="entry name" value="Cation_efflux_CTD_sf"/>
</dbReference>
<feature type="transmembrane region" description="Helical" evidence="8">
    <location>
        <begin position="150"/>
        <end position="171"/>
    </location>
</feature>
<dbReference type="InterPro" id="IPR002524">
    <property type="entry name" value="Cation_efflux"/>
</dbReference>
<evidence type="ECO:0000259" key="9">
    <source>
        <dbReference type="Pfam" id="PF01545"/>
    </source>
</evidence>
<protein>
    <recommendedName>
        <fullName evidence="13">CDF family cation efflux system protein</fullName>
    </recommendedName>
</protein>
<comment type="subcellular location">
    <subcellularLocation>
        <location evidence="1">Membrane</location>
        <topology evidence="1">Multi-pass membrane protein</topology>
    </subcellularLocation>
</comment>
<evidence type="ECO:0000256" key="2">
    <source>
        <dbReference type="ARBA" id="ARBA00008873"/>
    </source>
</evidence>
<evidence type="ECO:0000313" key="11">
    <source>
        <dbReference type="EMBL" id="ODH34739.1"/>
    </source>
</evidence>
<comment type="similarity">
    <text evidence="2">Belongs to the cation diffusion facilitator (CDF) transporter (TC 2.A.4) family. SLC30A subfamily.</text>
</comment>
<evidence type="ECO:0000256" key="3">
    <source>
        <dbReference type="ARBA" id="ARBA00022448"/>
    </source>
</evidence>
<dbReference type="InterPro" id="IPR027470">
    <property type="entry name" value="Cation_efflux_CTD"/>
</dbReference>
<keyword evidence="3" id="KW-0813">Transport</keyword>
<evidence type="ECO:0000256" key="4">
    <source>
        <dbReference type="ARBA" id="ARBA00022692"/>
    </source>
</evidence>
<dbReference type="InterPro" id="IPR027469">
    <property type="entry name" value="Cation_efflux_TMD_sf"/>
</dbReference>
<keyword evidence="4 8" id="KW-0812">Transmembrane</keyword>
<gene>
    <name evidence="11" type="ORF">ACO22_03061</name>
</gene>
<feature type="domain" description="Cation efflux protein cytoplasmic" evidence="10">
    <location>
        <begin position="298"/>
        <end position="369"/>
    </location>
</feature>
<dbReference type="Pfam" id="PF01545">
    <property type="entry name" value="Cation_efflux"/>
    <property type="match status" value="1"/>
</dbReference>
<evidence type="ECO:0000313" key="12">
    <source>
        <dbReference type="Proteomes" id="UP000242814"/>
    </source>
</evidence>
<reference evidence="11 12" key="1">
    <citation type="submission" date="2016-06" db="EMBL/GenBank/DDBJ databases">
        <authorList>
            <person name="Kjaerup R.B."/>
            <person name="Dalgaard T.S."/>
            <person name="Juul-Madsen H.R."/>
        </authorList>
    </citation>
    <scope>NUCLEOTIDE SEQUENCE [LARGE SCALE GENOMIC DNA]</scope>
    <source>
        <strain evidence="11 12">Pb300</strain>
    </source>
</reference>
<dbReference type="VEuPathDB" id="FungiDB:PABG_07467"/>
<evidence type="ECO:0008006" key="13">
    <source>
        <dbReference type="Google" id="ProtNLM"/>
    </source>
</evidence>
<evidence type="ECO:0000256" key="6">
    <source>
        <dbReference type="ARBA" id="ARBA00022989"/>
    </source>
</evidence>
<evidence type="ECO:0000256" key="8">
    <source>
        <dbReference type="SAM" id="Phobius"/>
    </source>
</evidence>
<comment type="caution">
    <text evidence="11">The sequence shown here is derived from an EMBL/GenBank/DDBJ whole genome shotgun (WGS) entry which is preliminary data.</text>
</comment>
<keyword evidence="6 8" id="KW-1133">Transmembrane helix</keyword>
<feature type="transmembrane region" description="Helical" evidence="8">
    <location>
        <begin position="116"/>
        <end position="138"/>
    </location>
</feature>
<evidence type="ECO:0000256" key="7">
    <source>
        <dbReference type="ARBA" id="ARBA00023136"/>
    </source>
</evidence>
<sequence length="423" mass="45768">MGIVHLTRARRLSIIIAISFTFFLAEISGKIWLVSWLLAAGCWLPILLNDAGILTDDGVWFKIVGFYTRSLALVADAFHYLNDLIGFVVALAALKVSEKPGVTPSNLTFGWQRSQLLGAFFNGVFLLALGVSILLQSIERFISLEKVDKPELVLIIGCVGLTLNIISASFLHEHDHGHGNADVANVESDAENDRTAIAMELEDVETTHENHRHTTNSFSVKHSHDLGVMGVLLHVIGDAVNNVGVIIAAVVIWKAKYEGRYYADPGVSVGIGLLILASAIPLVKNSGSILLESVPLGVSLDDVQHDLENIPGVLSVHELHAWRLNQNKAIASAHVVTSDSSLANFMARAQRISECLHAYGIHSITLQPELVSHGVAVAGGDVTVSETDMRRSYSEESEEGLQLRNRTCKIVCKSGCEALTCCG</sequence>
<dbReference type="Pfam" id="PF16916">
    <property type="entry name" value="ZT_dimer"/>
    <property type="match status" value="1"/>
</dbReference>
<feature type="transmembrane region" description="Helical" evidence="8">
    <location>
        <begin position="12"/>
        <end position="39"/>
    </location>
</feature>
<organism evidence="11 12">
    <name type="scientific">Paracoccidioides brasiliensis</name>
    <dbReference type="NCBI Taxonomy" id="121759"/>
    <lineage>
        <taxon>Eukaryota</taxon>
        <taxon>Fungi</taxon>
        <taxon>Dikarya</taxon>
        <taxon>Ascomycota</taxon>
        <taxon>Pezizomycotina</taxon>
        <taxon>Eurotiomycetes</taxon>
        <taxon>Eurotiomycetidae</taxon>
        <taxon>Onygenales</taxon>
        <taxon>Ajellomycetaceae</taxon>
        <taxon>Paracoccidioides</taxon>
    </lineage>
</organism>
<keyword evidence="5" id="KW-0862">Zinc</keyword>
<name>A0A1D2JH20_PARBR</name>
<accession>A0A1D2JH20</accession>
<evidence type="ECO:0000259" key="10">
    <source>
        <dbReference type="Pfam" id="PF16916"/>
    </source>
</evidence>
<dbReference type="GO" id="GO:0006882">
    <property type="term" value="P:intracellular zinc ion homeostasis"/>
    <property type="evidence" value="ECO:0007669"/>
    <property type="project" value="TreeGrafter"/>
</dbReference>
<dbReference type="Proteomes" id="UP000242814">
    <property type="component" value="Unassembled WGS sequence"/>
</dbReference>
<proteinExistence type="inferred from homology"/>
<feature type="transmembrane region" description="Helical" evidence="8">
    <location>
        <begin position="265"/>
        <end position="283"/>
    </location>
</feature>
<keyword evidence="7 8" id="KW-0472">Membrane</keyword>
<feature type="transmembrane region" description="Helical" evidence="8">
    <location>
        <begin position="231"/>
        <end position="253"/>
    </location>
</feature>
<dbReference type="AlphaFoldDB" id="A0A1D2JH20"/>
<dbReference type="SUPFAM" id="SSF161111">
    <property type="entry name" value="Cation efflux protein transmembrane domain-like"/>
    <property type="match status" value="1"/>
</dbReference>
<dbReference type="GO" id="GO:0005385">
    <property type="term" value="F:zinc ion transmembrane transporter activity"/>
    <property type="evidence" value="ECO:0007669"/>
    <property type="project" value="TreeGrafter"/>
</dbReference>
<evidence type="ECO:0000256" key="1">
    <source>
        <dbReference type="ARBA" id="ARBA00004141"/>
    </source>
</evidence>